<keyword evidence="1" id="KW-0534">Nitrate assimilation</keyword>
<sequence length="203" mass="22703">MAIHGFIVVSILLSCLAANCYGEVHFSSLKDHNNFLVQTSNINGSQVLKAGENDIALTWSINANVTAGTSSAYKKVKAKLCFAPISQQDRAWRKTEDSIKKDKTCQFNIFEGEYKASNNITYTVERDIPSGTYFVRIYVYDSNNAEVAYGQSTDDKKAENLFKIQAISGRHATLDICSVVFSTFSIVSLFGFFYLEKRQAKQK</sequence>
<name>A0AAV3QUR0_LITER</name>
<dbReference type="GO" id="GO:0042128">
    <property type="term" value="P:nitrate assimilation"/>
    <property type="evidence" value="ECO:0007669"/>
    <property type="project" value="UniProtKB-UniRule"/>
</dbReference>
<keyword evidence="1" id="KW-0472">Membrane</keyword>
<dbReference type="PANTHER" id="PTHR34806:SF1">
    <property type="entry name" value="HIGH-AFFINITY NITRATE TRANSPORTER 3.1"/>
    <property type="match status" value="1"/>
</dbReference>
<comment type="similarity">
    <text evidence="1">Belongs to the NAR2 family.</text>
</comment>
<organism evidence="2 3">
    <name type="scientific">Lithospermum erythrorhizon</name>
    <name type="common">Purple gromwell</name>
    <name type="synonym">Lithospermum officinale var. erythrorhizon</name>
    <dbReference type="NCBI Taxonomy" id="34254"/>
    <lineage>
        <taxon>Eukaryota</taxon>
        <taxon>Viridiplantae</taxon>
        <taxon>Streptophyta</taxon>
        <taxon>Embryophyta</taxon>
        <taxon>Tracheophyta</taxon>
        <taxon>Spermatophyta</taxon>
        <taxon>Magnoliopsida</taxon>
        <taxon>eudicotyledons</taxon>
        <taxon>Gunneridae</taxon>
        <taxon>Pentapetalae</taxon>
        <taxon>asterids</taxon>
        <taxon>lamiids</taxon>
        <taxon>Boraginales</taxon>
        <taxon>Boraginaceae</taxon>
        <taxon>Boraginoideae</taxon>
        <taxon>Lithospermeae</taxon>
        <taxon>Lithospermum</taxon>
    </lineage>
</organism>
<dbReference type="InterPro" id="IPR016605">
    <property type="entry name" value="Transptr_NO3_Nar2"/>
</dbReference>
<evidence type="ECO:0000313" key="2">
    <source>
        <dbReference type="EMBL" id="GAA0166625.1"/>
    </source>
</evidence>
<comment type="caution">
    <text evidence="2">The sequence shown here is derived from an EMBL/GenBank/DDBJ whole genome shotgun (WGS) entry which is preliminary data.</text>
</comment>
<feature type="chain" id="PRO_5043116273" description="High-affinity nitrate transporter" evidence="1">
    <location>
        <begin position="23"/>
        <end position="203"/>
    </location>
</feature>
<dbReference type="GO" id="GO:0005886">
    <property type="term" value="C:plasma membrane"/>
    <property type="evidence" value="ECO:0007669"/>
    <property type="project" value="UniProtKB-UniRule"/>
</dbReference>
<dbReference type="PIRSF" id="PIRSF012939">
    <property type="entry name" value="Transpt_NO3_Nar2"/>
    <property type="match status" value="1"/>
</dbReference>
<comment type="function">
    <text evidence="1">Involved in nitrate transport.</text>
</comment>
<evidence type="ECO:0000256" key="1">
    <source>
        <dbReference type="PIRNR" id="PIRNR012939"/>
    </source>
</evidence>
<dbReference type="GO" id="GO:0010167">
    <property type="term" value="P:response to nitrate"/>
    <property type="evidence" value="ECO:0007669"/>
    <property type="project" value="UniProtKB-UniRule"/>
</dbReference>
<keyword evidence="1" id="KW-0732">Signal</keyword>
<proteinExistence type="inferred from homology"/>
<keyword evidence="3" id="KW-1185">Reference proteome</keyword>
<dbReference type="EMBL" id="BAABME010005795">
    <property type="protein sequence ID" value="GAA0166625.1"/>
    <property type="molecule type" value="Genomic_DNA"/>
</dbReference>
<dbReference type="AlphaFoldDB" id="A0AAV3QUR0"/>
<feature type="signal peptide" evidence="1">
    <location>
        <begin position="1"/>
        <end position="22"/>
    </location>
</feature>
<dbReference type="Pfam" id="PF16974">
    <property type="entry name" value="NAR2"/>
    <property type="match status" value="1"/>
</dbReference>
<keyword evidence="1" id="KW-0812">Transmembrane</keyword>
<feature type="transmembrane region" description="Helical" evidence="1">
    <location>
        <begin position="172"/>
        <end position="195"/>
    </location>
</feature>
<dbReference type="GO" id="GO:0015112">
    <property type="term" value="F:nitrate transmembrane transporter activity"/>
    <property type="evidence" value="ECO:0007669"/>
    <property type="project" value="TreeGrafter"/>
</dbReference>
<dbReference type="PANTHER" id="PTHR34806">
    <property type="entry name" value="HIGH-AFFINITY NITRATE TRANSPORTER 3.2"/>
    <property type="match status" value="1"/>
</dbReference>
<gene>
    <name evidence="2" type="ORF">LIER_21742</name>
</gene>
<reference evidence="2 3" key="1">
    <citation type="submission" date="2024-01" db="EMBL/GenBank/DDBJ databases">
        <title>The complete chloroplast genome sequence of Lithospermum erythrorhizon: insights into the phylogenetic relationship among Boraginaceae species and the maternal lineages of purple gromwells.</title>
        <authorList>
            <person name="Okada T."/>
            <person name="Watanabe K."/>
        </authorList>
    </citation>
    <scope>NUCLEOTIDE SEQUENCE [LARGE SCALE GENOMIC DNA]</scope>
</reference>
<protein>
    <recommendedName>
        <fullName evidence="1">High-affinity nitrate transporter</fullName>
    </recommendedName>
</protein>
<keyword evidence="1" id="KW-1003">Cell membrane</keyword>
<evidence type="ECO:0000313" key="3">
    <source>
        <dbReference type="Proteomes" id="UP001454036"/>
    </source>
</evidence>
<accession>A0AAV3QUR0</accession>
<dbReference type="Proteomes" id="UP001454036">
    <property type="component" value="Unassembled WGS sequence"/>
</dbReference>
<keyword evidence="1" id="KW-1133">Transmembrane helix</keyword>